<evidence type="ECO:0000256" key="5">
    <source>
        <dbReference type="ARBA" id="ARBA00022989"/>
    </source>
</evidence>
<keyword evidence="5" id="KW-1133">Transmembrane helix</keyword>
<comment type="subcellular location">
    <subcellularLocation>
        <location evidence="1">Membrane</location>
        <topology evidence="1">Multi-pass membrane protein</topology>
    </subcellularLocation>
</comment>
<keyword evidence="6" id="KW-0472">Membrane</keyword>
<dbReference type="InterPro" id="IPR003439">
    <property type="entry name" value="ABC_transporter-like_ATP-bd"/>
</dbReference>
<reference evidence="8" key="1">
    <citation type="submission" date="2021-02" db="EMBL/GenBank/DDBJ databases">
        <authorList>
            <person name="Nowell W R."/>
        </authorList>
    </citation>
    <scope>NUCLEOTIDE SEQUENCE</scope>
</reference>
<dbReference type="PANTHER" id="PTHR48041:SF116">
    <property type="entry name" value="PROTEIN BROWN"/>
    <property type="match status" value="1"/>
</dbReference>
<keyword evidence="4" id="KW-0812">Transmembrane</keyword>
<keyword evidence="3" id="KW-0813">Transport</keyword>
<dbReference type="InterPro" id="IPR027417">
    <property type="entry name" value="P-loop_NTPase"/>
</dbReference>
<dbReference type="PANTHER" id="PTHR48041">
    <property type="entry name" value="ABC TRANSPORTER G FAMILY MEMBER 28"/>
    <property type="match status" value="1"/>
</dbReference>
<dbReference type="Gene3D" id="3.40.50.300">
    <property type="entry name" value="P-loop containing nucleotide triphosphate hydrolases"/>
    <property type="match status" value="1"/>
</dbReference>
<evidence type="ECO:0000256" key="3">
    <source>
        <dbReference type="ARBA" id="ARBA00022448"/>
    </source>
</evidence>
<name>A0A820H061_9BILA</name>
<dbReference type="GO" id="GO:0016887">
    <property type="term" value="F:ATP hydrolysis activity"/>
    <property type="evidence" value="ECO:0007669"/>
    <property type="project" value="InterPro"/>
</dbReference>
<evidence type="ECO:0000313" key="9">
    <source>
        <dbReference type="Proteomes" id="UP000663836"/>
    </source>
</evidence>
<dbReference type="Proteomes" id="UP000663836">
    <property type="component" value="Unassembled WGS sequence"/>
</dbReference>
<protein>
    <recommendedName>
        <fullName evidence="7">ABC transporter domain-containing protein</fullName>
    </recommendedName>
</protein>
<sequence length="32" mass="3390">SGGEKKRTSIGMELVLSPNLLFLDEPTTGLDA</sequence>
<evidence type="ECO:0000313" key="8">
    <source>
        <dbReference type="EMBL" id="CAF4287220.1"/>
    </source>
</evidence>
<dbReference type="GO" id="GO:0005886">
    <property type="term" value="C:plasma membrane"/>
    <property type="evidence" value="ECO:0007669"/>
    <property type="project" value="TreeGrafter"/>
</dbReference>
<dbReference type="Pfam" id="PF00005">
    <property type="entry name" value="ABC_tran"/>
    <property type="match status" value="1"/>
</dbReference>
<dbReference type="EMBL" id="CAJOBD010031801">
    <property type="protein sequence ID" value="CAF4287220.1"/>
    <property type="molecule type" value="Genomic_DNA"/>
</dbReference>
<evidence type="ECO:0000256" key="4">
    <source>
        <dbReference type="ARBA" id="ARBA00022692"/>
    </source>
</evidence>
<dbReference type="GO" id="GO:0042626">
    <property type="term" value="F:ATPase-coupled transmembrane transporter activity"/>
    <property type="evidence" value="ECO:0007669"/>
    <property type="project" value="TreeGrafter"/>
</dbReference>
<evidence type="ECO:0000256" key="1">
    <source>
        <dbReference type="ARBA" id="ARBA00004141"/>
    </source>
</evidence>
<organism evidence="8 9">
    <name type="scientific">Rotaria sordida</name>
    <dbReference type="NCBI Taxonomy" id="392033"/>
    <lineage>
        <taxon>Eukaryota</taxon>
        <taxon>Metazoa</taxon>
        <taxon>Spiralia</taxon>
        <taxon>Gnathifera</taxon>
        <taxon>Rotifera</taxon>
        <taxon>Eurotatoria</taxon>
        <taxon>Bdelloidea</taxon>
        <taxon>Philodinida</taxon>
        <taxon>Philodinidae</taxon>
        <taxon>Rotaria</taxon>
    </lineage>
</organism>
<proteinExistence type="inferred from homology"/>
<feature type="domain" description="ABC transporter" evidence="7">
    <location>
        <begin position="1"/>
        <end position="28"/>
    </location>
</feature>
<evidence type="ECO:0000256" key="6">
    <source>
        <dbReference type="ARBA" id="ARBA00023136"/>
    </source>
</evidence>
<evidence type="ECO:0000256" key="2">
    <source>
        <dbReference type="ARBA" id="ARBA00005814"/>
    </source>
</evidence>
<feature type="non-terminal residue" evidence="8">
    <location>
        <position position="1"/>
    </location>
</feature>
<dbReference type="InterPro" id="IPR050352">
    <property type="entry name" value="ABCG_transporters"/>
</dbReference>
<accession>A0A820H061</accession>
<dbReference type="GO" id="GO:0005524">
    <property type="term" value="F:ATP binding"/>
    <property type="evidence" value="ECO:0007669"/>
    <property type="project" value="InterPro"/>
</dbReference>
<gene>
    <name evidence="8" type="ORF">JBS370_LOCUS39952</name>
</gene>
<dbReference type="AlphaFoldDB" id="A0A820H061"/>
<dbReference type="SUPFAM" id="SSF52540">
    <property type="entry name" value="P-loop containing nucleoside triphosphate hydrolases"/>
    <property type="match status" value="1"/>
</dbReference>
<comment type="caution">
    <text evidence="8">The sequence shown here is derived from an EMBL/GenBank/DDBJ whole genome shotgun (WGS) entry which is preliminary data.</text>
</comment>
<comment type="similarity">
    <text evidence="2">Belongs to the ABC transporter superfamily. ABCG family. Eye pigment precursor importer (TC 3.A.1.204) subfamily.</text>
</comment>
<evidence type="ECO:0000259" key="7">
    <source>
        <dbReference type="Pfam" id="PF00005"/>
    </source>
</evidence>